<dbReference type="InterPro" id="IPR001258">
    <property type="entry name" value="NHL_repeat"/>
</dbReference>
<dbReference type="PROSITE" id="PS51125">
    <property type="entry name" value="NHL"/>
    <property type="match status" value="5"/>
</dbReference>
<feature type="repeat" description="NHL" evidence="7">
    <location>
        <begin position="214"/>
        <end position="257"/>
    </location>
</feature>
<organism evidence="10 11">
    <name type="scientific">Porites lobata</name>
    <dbReference type="NCBI Taxonomy" id="104759"/>
    <lineage>
        <taxon>Eukaryota</taxon>
        <taxon>Metazoa</taxon>
        <taxon>Cnidaria</taxon>
        <taxon>Anthozoa</taxon>
        <taxon>Hexacorallia</taxon>
        <taxon>Scleractinia</taxon>
        <taxon>Fungiina</taxon>
        <taxon>Poritidae</taxon>
        <taxon>Porites</taxon>
    </lineage>
</organism>
<dbReference type="PANTHER" id="PTHR24104:SF57">
    <property type="entry name" value="BEE-MILK PROTEIN"/>
    <property type="match status" value="1"/>
</dbReference>
<dbReference type="InterPro" id="IPR050952">
    <property type="entry name" value="TRIM-NHL_E3_ligases"/>
</dbReference>
<keyword evidence="5" id="KW-0862">Zinc</keyword>
<feature type="domain" description="RING-type" evidence="8">
    <location>
        <begin position="16"/>
        <end position="60"/>
    </location>
</feature>
<dbReference type="Gene3D" id="2.120.10.30">
    <property type="entry name" value="TolB, C-terminal domain"/>
    <property type="match status" value="1"/>
</dbReference>
<feature type="repeat" description="NHL" evidence="7">
    <location>
        <begin position="350"/>
        <end position="393"/>
    </location>
</feature>
<dbReference type="Proteomes" id="UP001159405">
    <property type="component" value="Unassembled WGS sequence"/>
</dbReference>
<feature type="repeat" description="NHL" evidence="7">
    <location>
        <begin position="275"/>
        <end position="305"/>
    </location>
</feature>
<dbReference type="Pfam" id="PF01436">
    <property type="entry name" value="NHL"/>
    <property type="match status" value="4"/>
</dbReference>
<proteinExistence type="predicted"/>
<evidence type="ECO:0000313" key="10">
    <source>
        <dbReference type="EMBL" id="CAH3106195.1"/>
    </source>
</evidence>
<feature type="domain" description="B box-type" evidence="9">
    <location>
        <begin position="94"/>
        <end position="141"/>
    </location>
</feature>
<feature type="repeat" description="NHL" evidence="7">
    <location>
        <begin position="397"/>
        <end position="439"/>
    </location>
</feature>
<name>A0ABN8NEG1_9CNID</name>
<dbReference type="InterPro" id="IPR001841">
    <property type="entry name" value="Znf_RING"/>
</dbReference>
<dbReference type="PROSITE" id="PS00518">
    <property type="entry name" value="ZF_RING_1"/>
    <property type="match status" value="1"/>
</dbReference>
<evidence type="ECO:0000313" key="11">
    <source>
        <dbReference type="Proteomes" id="UP001159405"/>
    </source>
</evidence>
<dbReference type="Pfam" id="PF13445">
    <property type="entry name" value="zf-RING_UBOX"/>
    <property type="match status" value="1"/>
</dbReference>
<dbReference type="PROSITE" id="PS50089">
    <property type="entry name" value="ZF_RING_2"/>
    <property type="match status" value="1"/>
</dbReference>
<keyword evidence="1" id="KW-0597">Phosphoprotein</keyword>
<dbReference type="InterPro" id="IPR013083">
    <property type="entry name" value="Znf_RING/FYVE/PHD"/>
</dbReference>
<dbReference type="PANTHER" id="PTHR24104">
    <property type="entry name" value="E3 UBIQUITIN-PROTEIN LIGASE NHLRC1-RELATED"/>
    <property type="match status" value="1"/>
</dbReference>
<accession>A0ABN8NEG1</accession>
<dbReference type="Gene3D" id="3.30.40.10">
    <property type="entry name" value="Zinc/RING finger domain, C3HC4 (zinc finger)"/>
    <property type="match status" value="1"/>
</dbReference>
<sequence length="439" mass="49093">MDLRTLLHKLHKEVSCSLCMSPFTDPKILPCFHTFCLHCLNERQQASSGIHGGITCPECRRKFQVPGSGYPKELPANFQMNSLADVIKAIPECKAAGECGNCEKNSHQSFYCFQCCTFWCNDCIAAHNIIRATKDHRVLAVKDFQDHDIEDVKEKALQKRNRRYQPVLSFGQKGSSPGMLDDPWGVAVNEHNQIAVTDNNNHRIQLFSSDGTYLKCFGNKGVKEGEFDSASGITYLNNGNIVVADSSNNRLQIFTGQGEYLSQITGEGTDLDQKFDFPWGVSEDSEGNIIVADSNNHLIKIFSQRGQFLKKFGKDLLVDPCHCIQKDQYLIVSDYGDHSIKVFNAEGNFLYKFGEEGDENGELYEPRHLSIDKNGNLIVCDCGNDRVQIFKLSGMFLSEFGKRGSTVGDFNGPASTAFLTDGKIVVSDHRNHRIQIFAD</sequence>
<dbReference type="Pfam" id="PF17170">
    <property type="entry name" value="DUF5128"/>
    <property type="match status" value="1"/>
</dbReference>
<keyword evidence="4 6" id="KW-0863">Zinc-finger</keyword>
<dbReference type="Gene3D" id="2.40.10.500">
    <property type="match status" value="1"/>
</dbReference>
<keyword evidence="2" id="KW-0479">Metal-binding</keyword>
<dbReference type="PROSITE" id="PS50119">
    <property type="entry name" value="ZF_BBOX"/>
    <property type="match status" value="1"/>
</dbReference>
<dbReference type="InterPro" id="IPR011042">
    <property type="entry name" value="6-blade_b-propeller_TolB-like"/>
</dbReference>
<evidence type="ECO:0000256" key="5">
    <source>
        <dbReference type="ARBA" id="ARBA00022833"/>
    </source>
</evidence>
<evidence type="ECO:0000256" key="3">
    <source>
        <dbReference type="ARBA" id="ARBA00022737"/>
    </source>
</evidence>
<evidence type="ECO:0000259" key="9">
    <source>
        <dbReference type="PROSITE" id="PS50119"/>
    </source>
</evidence>
<protein>
    <submittedName>
        <fullName evidence="10">Uncharacterized protein</fullName>
    </submittedName>
</protein>
<comment type="caution">
    <text evidence="10">The sequence shown here is derived from an EMBL/GenBank/DDBJ whole genome shotgun (WGS) entry which is preliminary data.</text>
</comment>
<keyword evidence="3" id="KW-0677">Repeat</keyword>
<evidence type="ECO:0000256" key="7">
    <source>
        <dbReference type="PROSITE-ProRule" id="PRU00504"/>
    </source>
</evidence>
<evidence type="ECO:0000256" key="2">
    <source>
        <dbReference type="ARBA" id="ARBA00022723"/>
    </source>
</evidence>
<dbReference type="SMART" id="SM00184">
    <property type="entry name" value="RING"/>
    <property type="match status" value="1"/>
</dbReference>
<evidence type="ECO:0000256" key="1">
    <source>
        <dbReference type="ARBA" id="ARBA00022553"/>
    </source>
</evidence>
<dbReference type="SUPFAM" id="SSF101898">
    <property type="entry name" value="NHL repeat"/>
    <property type="match status" value="1"/>
</dbReference>
<gene>
    <name evidence="10" type="ORF">PLOB_00013685</name>
</gene>
<reference evidence="10 11" key="1">
    <citation type="submission" date="2022-05" db="EMBL/GenBank/DDBJ databases">
        <authorList>
            <consortium name="Genoscope - CEA"/>
            <person name="William W."/>
        </authorList>
    </citation>
    <scope>NUCLEOTIDE SEQUENCE [LARGE SCALE GENOMIC DNA]</scope>
</reference>
<evidence type="ECO:0000259" key="8">
    <source>
        <dbReference type="PROSITE" id="PS50089"/>
    </source>
</evidence>
<dbReference type="InterPro" id="IPR000315">
    <property type="entry name" value="Znf_B-box"/>
</dbReference>
<evidence type="ECO:0000256" key="6">
    <source>
        <dbReference type="PROSITE-ProRule" id="PRU00024"/>
    </source>
</evidence>
<dbReference type="SUPFAM" id="SSF57850">
    <property type="entry name" value="RING/U-box"/>
    <property type="match status" value="1"/>
</dbReference>
<keyword evidence="11" id="KW-1185">Reference proteome</keyword>
<evidence type="ECO:0000256" key="4">
    <source>
        <dbReference type="ARBA" id="ARBA00022771"/>
    </source>
</evidence>
<dbReference type="InterPro" id="IPR027370">
    <property type="entry name" value="Znf-RING_euk"/>
</dbReference>
<dbReference type="InterPro" id="IPR017907">
    <property type="entry name" value="Znf_RING_CS"/>
</dbReference>
<feature type="repeat" description="NHL" evidence="7">
    <location>
        <begin position="167"/>
        <end position="210"/>
    </location>
</feature>
<dbReference type="EMBL" id="CALNXK010000018">
    <property type="protein sequence ID" value="CAH3106195.1"/>
    <property type="molecule type" value="Genomic_DNA"/>
</dbReference>